<evidence type="ECO:0000256" key="2">
    <source>
        <dbReference type="PROSITE-ProRule" id="PRU00090"/>
    </source>
</evidence>
<feature type="domain" description="FZ" evidence="5">
    <location>
        <begin position="117"/>
        <end position="245"/>
    </location>
</feature>
<evidence type="ECO:0000313" key="6">
    <source>
        <dbReference type="EMBL" id="CAI8034492.1"/>
    </source>
</evidence>
<dbReference type="InterPro" id="IPR036790">
    <property type="entry name" value="Frizzled_dom_sf"/>
</dbReference>
<dbReference type="AlphaFoldDB" id="A0AA35SSF0"/>
<feature type="transmembrane region" description="Helical" evidence="4">
    <location>
        <begin position="493"/>
        <end position="518"/>
    </location>
</feature>
<feature type="transmembrane region" description="Helical" evidence="4">
    <location>
        <begin position="334"/>
        <end position="355"/>
    </location>
</feature>
<dbReference type="PROSITE" id="PS50038">
    <property type="entry name" value="FZ"/>
    <property type="match status" value="1"/>
</dbReference>
<proteinExistence type="predicted"/>
<reference evidence="6" key="1">
    <citation type="submission" date="2023-03" db="EMBL/GenBank/DDBJ databases">
        <authorList>
            <person name="Steffen K."/>
            <person name="Cardenas P."/>
        </authorList>
    </citation>
    <scope>NUCLEOTIDE SEQUENCE</scope>
</reference>
<feature type="transmembrane region" description="Helical" evidence="4">
    <location>
        <begin position="410"/>
        <end position="431"/>
    </location>
</feature>
<feature type="region of interest" description="Disordered" evidence="3">
    <location>
        <begin position="1"/>
        <end position="44"/>
    </location>
</feature>
<accession>A0AA35SSF0</accession>
<feature type="transmembrane region" description="Helical" evidence="4">
    <location>
        <begin position="451"/>
        <end position="472"/>
    </location>
</feature>
<keyword evidence="1 2" id="KW-1015">Disulfide bond</keyword>
<feature type="transmembrane region" description="Helical" evidence="4">
    <location>
        <begin position="301"/>
        <end position="322"/>
    </location>
</feature>
<dbReference type="Gene3D" id="1.10.2000.10">
    <property type="entry name" value="Frizzled cysteine-rich domain"/>
    <property type="match status" value="1"/>
</dbReference>
<name>A0AA35SSF0_GEOBA</name>
<dbReference type="Proteomes" id="UP001174909">
    <property type="component" value="Unassembled WGS sequence"/>
</dbReference>
<gene>
    <name evidence="6" type="ORF">GBAR_LOCUS19414</name>
</gene>
<dbReference type="InterPro" id="IPR020067">
    <property type="entry name" value="Frizzled_dom"/>
</dbReference>
<feature type="disulfide bond" evidence="2">
    <location>
        <begin position="171"/>
        <end position="209"/>
    </location>
</feature>
<evidence type="ECO:0000256" key="3">
    <source>
        <dbReference type="SAM" id="MobiDB-lite"/>
    </source>
</evidence>
<evidence type="ECO:0000256" key="1">
    <source>
        <dbReference type="ARBA" id="ARBA00023157"/>
    </source>
</evidence>
<evidence type="ECO:0000256" key="4">
    <source>
        <dbReference type="SAM" id="Phobius"/>
    </source>
</evidence>
<keyword evidence="4" id="KW-0472">Membrane</keyword>
<comment type="caution">
    <text evidence="6">The sequence shown here is derived from an EMBL/GenBank/DDBJ whole genome shotgun (WGS) entry which is preliminary data.</text>
</comment>
<dbReference type="Gene3D" id="1.20.1070.10">
    <property type="entry name" value="Rhodopsin 7-helix transmembrane proteins"/>
    <property type="match status" value="1"/>
</dbReference>
<comment type="caution">
    <text evidence="2">Lacks conserved residue(s) required for the propagation of feature annotation.</text>
</comment>
<feature type="transmembrane region" description="Helical" evidence="4">
    <location>
        <begin position="62"/>
        <end position="84"/>
    </location>
</feature>
<protein>
    <recommendedName>
        <fullName evidence="5">FZ domain-containing protein</fullName>
    </recommendedName>
</protein>
<evidence type="ECO:0000313" key="7">
    <source>
        <dbReference type="Proteomes" id="UP001174909"/>
    </source>
</evidence>
<feature type="compositionally biased region" description="Basic and acidic residues" evidence="3">
    <location>
        <begin position="1"/>
        <end position="14"/>
    </location>
</feature>
<evidence type="ECO:0000259" key="5">
    <source>
        <dbReference type="PROSITE" id="PS50038"/>
    </source>
</evidence>
<keyword evidence="4" id="KW-0812">Transmembrane</keyword>
<dbReference type="EMBL" id="CASHTH010002736">
    <property type="protein sequence ID" value="CAI8034492.1"/>
    <property type="molecule type" value="Genomic_DNA"/>
</dbReference>
<keyword evidence="7" id="KW-1185">Reference proteome</keyword>
<sequence length="567" mass="63868">MMDGETSKRGKLPETSEVVEEVSSAPRTARKTEPSTAQDETEAQRQRQRLLVSRHCKKRLEFAFLVAMIVIVWGLFSLPIVFYYSSSSEIRTDNTTLFLNVSAKDNMTDECHIEYTGTQCMCALQSYAECESSEIETKVFISNTIGDQKAVENMVEDVVYFLGLITPSDECRSAAIQFFCLYFFGLCGTYNTDYRPTAAECREVRDSTCQSEWKEAERLLKLYGLSIELPKCSSLEDEGLDCDEAVSPNYTVELCNGTDTVNSSCMLECHEHFYCDNNFCKPRCDGFTIYSDEYVKLSDGLLITSGCVGLLCGIAVVVVFCIRRKKLMMFPTTLVFYMTISLLILGKILVLLLFGRIVSSTSKAIELASFFAEIFVLVSFLDRTALFCGSPDLAESLRTPTTFCTTSGIIEAYGILNVTLWWIFNICAIFWKVQFPFHARYYDQTNRTKYVHITCVVAAIILPLYAPLAIALKGGFIPSRFPPIICLGREVDANFYAVLAPITILLGIGTTMLLLILWRIRQHMSDQSFQRSRNTVLLSSAESKIFCGFSVLSLYWSTSTLNVFPHH</sequence>
<keyword evidence="4" id="KW-1133">Transmembrane helix</keyword>
<organism evidence="6 7">
    <name type="scientific">Geodia barretti</name>
    <name type="common">Barrett's horny sponge</name>
    <dbReference type="NCBI Taxonomy" id="519541"/>
    <lineage>
        <taxon>Eukaryota</taxon>
        <taxon>Metazoa</taxon>
        <taxon>Porifera</taxon>
        <taxon>Demospongiae</taxon>
        <taxon>Heteroscleromorpha</taxon>
        <taxon>Tetractinellida</taxon>
        <taxon>Astrophorina</taxon>
        <taxon>Geodiidae</taxon>
        <taxon>Geodia</taxon>
    </lineage>
</organism>